<accession>A0A6C0QUP0</accession>
<evidence type="ECO:0000313" key="3">
    <source>
        <dbReference type="Proteomes" id="UP000464330"/>
    </source>
</evidence>
<evidence type="ECO:0000313" key="2">
    <source>
        <dbReference type="EMBL" id="QHZ52340.1"/>
    </source>
</evidence>
<name>A0A6C0QUP0_9BACL</name>
<dbReference type="EMBL" id="CP019717">
    <property type="protein sequence ID" value="QHZ52340.1"/>
    <property type="molecule type" value="Genomic_DNA"/>
</dbReference>
<evidence type="ECO:0000313" key="1">
    <source>
        <dbReference type="EMBL" id="QHZ51163.1"/>
    </source>
</evidence>
<gene>
    <name evidence="1" type="ORF">ERICV_02015</name>
    <name evidence="2" type="ORF">ERICV_03228</name>
</gene>
<dbReference type="Proteomes" id="UP000464330">
    <property type="component" value="Chromosome"/>
</dbReference>
<organism evidence="2 3">
    <name type="scientific">Paenibacillus larvae subsp. larvae</name>
    <dbReference type="NCBI Taxonomy" id="147375"/>
    <lineage>
        <taxon>Bacteria</taxon>
        <taxon>Bacillati</taxon>
        <taxon>Bacillota</taxon>
        <taxon>Bacilli</taxon>
        <taxon>Bacillales</taxon>
        <taxon>Paenibacillaceae</taxon>
        <taxon>Paenibacillus</taxon>
    </lineage>
</organism>
<sequence length="85" mass="9498">MDVFITVRTVRMINPLLKGRAVYVRGLPSPTGYALIERVSHDEIVIRCRGCNFGIPVYEIENGNINIEVLTSKEASECNAENSMI</sequence>
<dbReference type="EMBL" id="CP019717">
    <property type="protein sequence ID" value="QHZ51163.1"/>
    <property type="molecule type" value="Genomic_DNA"/>
</dbReference>
<proteinExistence type="predicted"/>
<protein>
    <submittedName>
        <fullName evidence="2">Uncharacterized protein</fullName>
    </submittedName>
</protein>
<reference evidence="2 3" key="1">
    <citation type="journal article" date="2020" name="Int. J. Med. Microbiol.">
        <title>Discovery of Paenibacillus larvae ERIC V: Phenotypic and genomic comparison to genotypes ERIC I-IV reveal different inventories of virulence factors which correlate with epidemiological prevalences of American Foulbrood.</title>
        <authorList>
            <person name="Beims H."/>
            <person name="Bunk B."/>
            <person name="Erler S."/>
            <person name="Mohr K.I."/>
            <person name="Sproer C."/>
            <person name="Pradella S."/>
            <person name="Gunther G."/>
            <person name="Rohde M."/>
            <person name="von der Ohe W."/>
            <person name="Steinert M."/>
        </authorList>
    </citation>
    <scope>NUCLEOTIDE SEQUENCE [LARGE SCALE GENOMIC DNA]</scope>
    <source>
        <strain evidence="2">Eric_V</strain>
    </source>
</reference>
<dbReference type="AlphaFoldDB" id="A0A6C0QUP0"/>